<dbReference type="Proteomes" id="UP001595593">
    <property type="component" value="Unassembled WGS sequence"/>
</dbReference>
<evidence type="ECO:0000313" key="3">
    <source>
        <dbReference type="Proteomes" id="UP001595593"/>
    </source>
</evidence>
<dbReference type="InterPro" id="IPR000182">
    <property type="entry name" value="GNAT_dom"/>
</dbReference>
<organism evidence="2 3">
    <name type="scientific">Teichococcus globiformis</name>
    <dbReference type="NCBI Taxonomy" id="2307229"/>
    <lineage>
        <taxon>Bacteria</taxon>
        <taxon>Pseudomonadati</taxon>
        <taxon>Pseudomonadota</taxon>
        <taxon>Alphaproteobacteria</taxon>
        <taxon>Acetobacterales</taxon>
        <taxon>Roseomonadaceae</taxon>
        <taxon>Roseomonas</taxon>
    </lineage>
</organism>
<keyword evidence="2" id="KW-0808">Transferase</keyword>
<keyword evidence="3" id="KW-1185">Reference proteome</keyword>
<reference evidence="3" key="1">
    <citation type="journal article" date="2019" name="Int. J. Syst. Evol. Microbiol.">
        <title>The Global Catalogue of Microorganisms (GCM) 10K type strain sequencing project: providing services to taxonomists for standard genome sequencing and annotation.</title>
        <authorList>
            <consortium name="The Broad Institute Genomics Platform"/>
            <consortium name="The Broad Institute Genome Sequencing Center for Infectious Disease"/>
            <person name="Wu L."/>
            <person name="Ma J."/>
        </authorList>
    </citation>
    <scope>NUCLEOTIDE SEQUENCE [LARGE SCALE GENOMIC DNA]</scope>
    <source>
        <strain evidence="3">KCTC 52094</strain>
    </source>
</reference>
<dbReference type="Gene3D" id="3.40.630.30">
    <property type="match status" value="1"/>
</dbReference>
<protein>
    <submittedName>
        <fullName evidence="2">GNAT family N-acetyltransferase</fullName>
        <ecNumber evidence="2">2.3.1.-</ecNumber>
    </submittedName>
</protein>
<keyword evidence="2" id="KW-0012">Acyltransferase</keyword>
<dbReference type="EC" id="2.3.1.-" evidence="2"/>
<sequence>MDIELIRDMAGPEAQAIRDGLSRHRAAALRGLRADIMLTHPLCLFRRDEAGIVQAGLLAEVALDWLFIEKFWVDETLRGQGAGSALLTAAEAEAVRLGAVGAHLYTSSFQAPAFYRKHGYREMGRLEGRPAGHDRHWFAKRF</sequence>
<evidence type="ECO:0000259" key="1">
    <source>
        <dbReference type="PROSITE" id="PS51186"/>
    </source>
</evidence>
<dbReference type="RefSeq" id="WP_379596537.1">
    <property type="nucleotide sequence ID" value="NZ_JBHRTN010000010.1"/>
</dbReference>
<accession>A0ABV7G4T2</accession>
<dbReference type="EMBL" id="JBHRTN010000010">
    <property type="protein sequence ID" value="MFC3125681.1"/>
    <property type="molecule type" value="Genomic_DNA"/>
</dbReference>
<gene>
    <name evidence="2" type="ORF">ACFOD4_11445</name>
</gene>
<feature type="domain" description="N-acetyltransferase" evidence="1">
    <location>
        <begin position="1"/>
        <end position="142"/>
    </location>
</feature>
<dbReference type="Pfam" id="PF13508">
    <property type="entry name" value="Acetyltransf_7"/>
    <property type="match status" value="1"/>
</dbReference>
<dbReference type="GO" id="GO:0016746">
    <property type="term" value="F:acyltransferase activity"/>
    <property type="evidence" value="ECO:0007669"/>
    <property type="project" value="UniProtKB-KW"/>
</dbReference>
<dbReference type="PROSITE" id="PS51186">
    <property type="entry name" value="GNAT"/>
    <property type="match status" value="1"/>
</dbReference>
<comment type="caution">
    <text evidence="2">The sequence shown here is derived from an EMBL/GenBank/DDBJ whole genome shotgun (WGS) entry which is preliminary data.</text>
</comment>
<dbReference type="SUPFAM" id="SSF55729">
    <property type="entry name" value="Acyl-CoA N-acyltransferases (Nat)"/>
    <property type="match status" value="1"/>
</dbReference>
<name>A0ABV7G4T2_9PROT</name>
<proteinExistence type="predicted"/>
<dbReference type="InterPro" id="IPR016181">
    <property type="entry name" value="Acyl_CoA_acyltransferase"/>
</dbReference>
<evidence type="ECO:0000313" key="2">
    <source>
        <dbReference type="EMBL" id="MFC3125681.1"/>
    </source>
</evidence>